<evidence type="ECO:0000256" key="6">
    <source>
        <dbReference type="ARBA" id="ARBA00022723"/>
    </source>
</evidence>
<dbReference type="EMBL" id="KV423970">
    <property type="protein sequence ID" value="KZT56972.1"/>
    <property type="molecule type" value="Genomic_DNA"/>
</dbReference>
<sequence>MRTIDALRCGGRTTNRADCKSPLPHVNPQCATRLTLVSHHIWLRDHCRCPECFHPVTKQRMLDTFSIPRDIKPRTVEATKHNLRITWSSGESTHTSEYPWSWLKDNAYDPQSPSEPDWQKPYIWNNYSFRGHPPQMRFEDVMSSETAVHQWLAKIKKFGFCFVRGVPPDMASTEALSLRIAFIRETQYGKLWSFTSDLAHGDTAYTNIALPAHTDNTYFTDPAGLQLFHLLEHSGGEGGESLLVDGFYAAQELKARHPSSFELLSQIPIPCHAAGDDDTFYRPDPPSGYPVLSLDHRTGEVRHVRWNNNDRSAMNAVHPDLMEQWYQAIRDWNACLTDEAAEYWVKLQPGTVVAIDNQRVLHGRAEFTGRRQMCGAYIGKDDFMARLRALAENVQGDELLTARKRDVWAPGL</sequence>
<evidence type="ECO:0000256" key="15">
    <source>
        <dbReference type="ARBA" id="ARBA00049334"/>
    </source>
</evidence>
<dbReference type="EC" id="1.14.11.8" evidence="5"/>
<dbReference type="Pfam" id="PF06155">
    <property type="entry name" value="GBBH-like_N"/>
    <property type="match status" value="1"/>
</dbReference>
<keyword evidence="10" id="KW-0408">Iron</keyword>
<dbReference type="FunFam" id="3.60.130.10:FF:000001">
    <property type="entry name" value="Trimethyllysine dioxygenase, mitochondrial"/>
    <property type="match status" value="1"/>
</dbReference>
<evidence type="ECO:0000256" key="11">
    <source>
        <dbReference type="ARBA" id="ARBA00030363"/>
    </source>
</evidence>
<keyword evidence="6" id="KW-0479">Metal-binding</keyword>
<dbReference type="GO" id="GO:0005739">
    <property type="term" value="C:mitochondrion"/>
    <property type="evidence" value="ECO:0007669"/>
    <property type="project" value="TreeGrafter"/>
</dbReference>
<comment type="cofactor">
    <cofactor evidence="2">
        <name>L-ascorbate</name>
        <dbReference type="ChEBI" id="CHEBI:38290"/>
    </cofactor>
</comment>
<dbReference type="Gene3D" id="3.60.130.10">
    <property type="entry name" value="Clavaminate synthase-like"/>
    <property type="match status" value="1"/>
</dbReference>
<keyword evidence="19" id="KW-1185">Reference proteome</keyword>
<evidence type="ECO:0000256" key="4">
    <source>
        <dbReference type="ARBA" id="ARBA00008654"/>
    </source>
</evidence>
<evidence type="ECO:0000256" key="8">
    <source>
        <dbReference type="ARBA" id="ARBA00022964"/>
    </source>
</evidence>
<evidence type="ECO:0000256" key="7">
    <source>
        <dbReference type="ARBA" id="ARBA00022873"/>
    </source>
</evidence>
<evidence type="ECO:0000256" key="14">
    <source>
        <dbReference type="ARBA" id="ARBA00046008"/>
    </source>
</evidence>
<evidence type="ECO:0000313" key="18">
    <source>
        <dbReference type="EMBL" id="KZT56972.1"/>
    </source>
</evidence>
<protein>
    <recommendedName>
        <fullName evidence="5">trimethyllysine dioxygenase</fullName>
        <ecNumber evidence="5">1.14.11.8</ecNumber>
    </recommendedName>
    <alternativeName>
        <fullName evidence="12">Epsilon-trimethyllysine 2-oxoglutarate dioxygenase</fullName>
    </alternativeName>
    <alternativeName>
        <fullName evidence="11">TML hydroxylase</fullName>
    </alternativeName>
    <alternativeName>
        <fullName evidence="13">TML-alpha-ketoglutarate dioxygenase</fullName>
    </alternativeName>
</protein>
<evidence type="ECO:0000259" key="17">
    <source>
        <dbReference type="Pfam" id="PF06155"/>
    </source>
</evidence>
<gene>
    <name evidence="18" type="ORF">CALCODRAFT_298062</name>
</gene>
<comment type="catalytic activity">
    <reaction evidence="15">
        <text>N(6),N(6),N(6)-trimethyl-L-lysine + 2-oxoglutarate + O2 = (3S)-3-hydroxy-N(6),N(6),N(6)-trimethyl-L-lysine + succinate + CO2</text>
        <dbReference type="Rhea" id="RHEA:14181"/>
        <dbReference type="ChEBI" id="CHEBI:15379"/>
        <dbReference type="ChEBI" id="CHEBI:16526"/>
        <dbReference type="ChEBI" id="CHEBI:16810"/>
        <dbReference type="ChEBI" id="CHEBI:30031"/>
        <dbReference type="ChEBI" id="CHEBI:58100"/>
        <dbReference type="ChEBI" id="CHEBI:141499"/>
        <dbReference type="EC" id="1.14.11.8"/>
    </reaction>
</comment>
<keyword evidence="7" id="KW-0124">Carnitine biosynthesis</keyword>
<dbReference type="Pfam" id="PF02668">
    <property type="entry name" value="TauD"/>
    <property type="match status" value="1"/>
</dbReference>
<feature type="domain" description="Gamma-butyrobetaine hydroxylase-like N-terminal" evidence="17">
    <location>
        <begin position="39"/>
        <end position="103"/>
    </location>
</feature>
<evidence type="ECO:0000256" key="10">
    <source>
        <dbReference type="ARBA" id="ARBA00023004"/>
    </source>
</evidence>
<comment type="similarity">
    <text evidence="4">Belongs to the gamma-BBH/TMLD family.</text>
</comment>
<dbReference type="InterPro" id="IPR038492">
    <property type="entry name" value="GBBH-like_N_sf"/>
</dbReference>
<evidence type="ECO:0000256" key="5">
    <source>
        <dbReference type="ARBA" id="ARBA00012267"/>
    </source>
</evidence>
<organism evidence="18 19">
    <name type="scientific">Calocera cornea HHB12733</name>
    <dbReference type="NCBI Taxonomy" id="1353952"/>
    <lineage>
        <taxon>Eukaryota</taxon>
        <taxon>Fungi</taxon>
        <taxon>Dikarya</taxon>
        <taxon>Basidiomycota</taxon>
        <taxon>Agaricomycotina</taxon>
        <taxon>Dacrymycetes</taxon>
        <taxon>Dacrymycetales</taxon>
        <taxon>Dacrymycetaceae</taxon>
        <taxon>Calocera</taxon>
    </lineage>
</organism>
<dbReference type="SUPFAM" id="SSF51197">
    <property type="entry name" value="Clavaminate synthase-like"/>
    <property type="match status" value="1"/>
</dbReference>
<dbReference type="GO" id="GO:0005506">
    <property type="term" value="F:iron ion binding"/>
    <property type="evidence" value="ECO:0007669"/>
    <property type="project" value="InterPro"/>
</dbReference>
<dbReference type="InterPro" id="IPR050411">
    <property type="entry name" value="AlphaKG_dependent_hydroxylases"/>
</dbReference>
<dbReference type="STRING" id="1353952.A0A165FMZ8"/>
<dbReference type="Proteomes" id="UP000076842">
    <property type="component" value="Unassembled WGS sequence"/>
</dbReference>
<dbReference type="InterPro" id="IPR042098">
    <property type="entry name" value="TauD-like_sf"/>
</dbReference>
<evidence type="ECO:0000256" key="1">
    <source>
        <dbReference type="ARBA" id="ARBA00001954"/>
    </source>
</evidence>
<dbReference type="InterPro" id="IPR010376">
    <property type="entry name" value="GBBH-like_N"/>
</dbReference>
<evidence type="ECO:0000256" key="13">
    <source>
        <dbReference type="ARBA" id="ARBA00032283"/>
    </source>
</evidence>
<dbReference type="InterPro" id="IPR003819">
    <property type="entry name" value="TauD/TfdA-like"/>
</dbReference>
<keyword evidence="9" id="KW-0560">Oxidoreductase</keyword>
<dbReference type="GO" id="GO:0045329">
    <property type="term" value="P:carnitine biosynthetic process"/>
    <property type="evidence" value="ECO:0007669"/>
    <property type="project" value="UniProtKB-UniPathway"/>
</dbReference>
<dbReference type="CDD" id="cd00250">
    <property type="entry name" value="CAS_like"/>
    <property type="match status" value="1"/>
</dbReference>
<comment type="pathway">
    <text evidence="3">Amine and polyamine biosynthesis; carnitine biosynthesis.</text>
</comment>
<evidence type="ECO:0000259" key="16">
    <source>
        <dbReference type="Pfam" id="PF02668"/>
    </source>
</evidence>
<dbReference type="OrthoDB" id="408743at2759"/>
<dbReference type="NCBIfam" id="TIGR02410">
    <property type="entry name" value="carnitine_TMLD"/>
    <property type="match status" value="1"/>
</dbReference>
<evidence type="ECO:0000256" key="2">
    <source>
        <dbReference type="ARBA" id="ARBA00001961"/>
    </source>
</evidence>
<dbReference type="PANTHER" id="PTHR10696">
    <property type="entry name" value="GAMMA-BUTYROBETAINE HYDROXYLASE-RELATED"/>
    <property type="match status" value="1"/>
</dbReference>
<keyword evidence="8 18" id="KW-0223">Dioxygenase</keyword>
<accession>A0A165FMZ8</accession>
<dbReference type="FunFam" id="3.30.2020.30:FF:000002">
    <property type="entry name" value="Putative gamma-butyrobetaine dioxygenase"/>
    <property type="match status" value="1"/>
</dbReference>
<evidence type="ECO:0000256" key="12">
    <source>
        <dbReference type="ARBA" id="ARBA00031778"/>
    </source>
</evidence>
<dbReference type="GO" id="GO:0050353">
    <property type="term" value="F:trimethyllysine dioxygenase activity"/>
    <property type="evidence" value="ECO:0007669"/>
    <property type="project" value="UniProtKB-EC"/>
</dbReference>
<name>A0A165FMZ8_9BASI</name>
<evidence type="ECO:0000313" key="19">
    <source>
        <dbReference type="Proteomes" id="UP000076842"/>
    </source>
</evidence>
<reference evidence="18 19" key="1">
    <citation type="journal article" date="2016" name="Mol. Biol. Evol.">
        <title>Comparative Genomics of Early-Diverging Mushroom-Forming Fungi Provides Insights into the Origins of Lignocellulose Decay Capabilities.</title>
        <authorList>
            <person name="Nagy L.G."/>
            <person name="Riley R."/>
            <person name="Tritt A."/>
            <person name="Adam C."/>
            <person name="Daum C."/>
            <person name="Floudas D."/>
            <person name="Sun H."/>
            <person name="Yadav J.S."/>
            <person name="Pangilinan J."/>
            <person name="Larsson K.H."/>
            <person name="Matsuura K."/>
            <person name="Barry K."/>
            <person name="Labutti K."/>
            <person name="Kuo R."/>
            <person name="Ohm R.A."/>
            <person name="Bhattacharya S.S."/>
            <person name="Shirouzu T."/>
            <person name="Yoshinaga Y."/>
            <person name="Martin F.M."/>
            <person name="Grigoriev I.V."/>
            <person name="Hibbett D.S."/>
        </authorList>
    </citation>
    <scope>NUCLEOTIDE SEQUENCE [LARGE SCALE GENOMIC DNA]</scope>
    <source>
        <strain evidence="18 19">HHB12733</strain>
    </source>
</reference>
<evidence type="ECO:0000256" key="9">
    <source>
        <dbReference type="ARBA" id="ARBA00023002"/>
    </source>
</evidence>
<dbReference type="Gene3D" id="3.30.2020.30">
    <property type="match status" value="1"/>
</dbReference>
<evidence type="ECO:0000256" key="3">
    <source>
        <dbReference type="ARBA" id="ARBA00005022"/>
    </source>
</evidence>
<dbReference type="InterPro" id="IPR012776">
    <property type="entry name" value="Trimethyllysine_dOase"/>
</dbReference>
<comment type="cofactor">
    <cofactor evidence="1">
        <name>Fe(2+)</name>
        <dbReference type="ChEBI" id="CHEBI:29033"/>
    </cofactor>
</comment>
<feature type="domain" description="TauD/TfdA-like" evidence="16">
    <location>
        <begin position="136"/>
        <end position="377"/>
    </location>
</feature>
<dbReference type="UniPathway" id="UPA00118"/>
<dbReference type="AlphaFoldDB" id="A0A165FMZ8"/>
<dbReference type="PANTHER" id="PTHR10696:SF51">
    <property type="entry name" value="TRIMETHYLLYSINE DIOXYGENASE, MITOCHONDRIAL"/>
    <property type="match status" value="1"/>
</dbReference>
<proteinExistence type="inferred from homology"/>
<dbReference type="InParanoid" id="A0A165FMZ8"/>
<comment type="function">
    <text evidence="14">Converts trimethyllysine (TML) into hydroxytrimethyllysine (HTML).</text>
</comment>